<dbReference type="InterPro" id="IPR005101">
    <property type="entry name" value="Cryptochr/Photolyase_FAD-bd"/>
</dbReference>
<protein>
    <recommendedName>
        <fullName evidence="3">Deoxyribodipyrimidine photo-lyase</fullName>
        <ecNumber evidence="2">4.1.99.3</ecNumber>
    </recommendedName>
</protein>
<gene>
    <name evidence="12" type="ordered locus">SL003B_2809</name>
</gene>
<dbReference type="SUPFAM" id="SSF48173">
    <property type="entry name" value="Cryptochrome/photolyase FAD-binding domain"/>
    <property type="match status" value="1"/>
</dbReference>
<evidence type="ECO:0000256" key="3">
    <source>
        <dbReference type="ARBA" id="ARBA00014046"/>
    </source>
</evidence>
<dbReference type="GO" id="GO:0009416">
    <property type="term" value="P:response to light stimulus"/>
    <property type="evidence" value="ECO:0007669"/>
    <property type="project" value="TreeGrafter"/>
</dbReference>
<dbReference type="PROSITE" id="PS00691">
    <property type="entry name" value="DNA_PHOTOLYASES_1_2"/>
    <property type="match status" value="1"/>
</dbReference>
<feature type="site" description="Electron transfer via tryptophanyl radical" evidence="9">
    <location>
        <position position="378"/>
    </location>
</feature>
<dbReference type="InterPro" id="IPR036155">
    <property type="entry name" value="Crypto/Photolyase_N_sf"/>
</dbReference>
<dbReference type="KEGG" id="pgv:SL003B_2809"/>
<accession>F2J5X8</accession>
<feature type="domain" description="Photolyase/cryptochrome alpha/beta" evidence="11">
    <location>
        <begin position="1"/>
        <end position="126"/>
    </location>
</feature>
<feature type="site" description="Electron transfer via tryptophanyl radical" evidence="9">
    <location>
        <position position="355"/>
    </location>
</feature>
<dbReference type="PROSITE" id="PS51645">
    <property type="entry name" value="PHR_CRY_ALPHA_BETA"/>
    <property type="match status" value="1"/>
</dbReference>
<dbReference type="RefSeq" id="WP_013653546.1">
    <property type="nucleotide sequence ID" value="NC_015259.1"/>
</dbReference>
<dbReference type="Proteomes" id="UP000008130">
    <property type="component" value="Chromosome"/>
</dbReference>
<dbReference type="GO" id="GO:0003904">
    <property type="term" value="F:deoxyribodipyrimidine photo-lyase activity"/>
    <property type="evidence" value="ECO:0007669"/>
    <property type="project" value="UniProtKB-EC"/>
</dbReference>
<dbReference type="Gene3D" id="1.10.579.10">
    <property type="entry name" value="DNA Cyclobutane Dipyrimidine Photolyase, subunit A, domain 3"/>
    <property type="match status" value="1"/>
</dbReference>
<sequence length="480" mass="53396">MTTLVWFRQDLRIADNPALFEAAARGSVLPVFVLDEGPGDNTHPLGAASRWWLHHSLEALARDLGRLVLLHGDPQRLIPELARAAGVGAVHWNRCYEPHAVRRDTALKAALIAAGVEVRSFNAALLNEPWELETKTGGPFKVFSPYWRAALARPVATPLPRPPRLEIAAGQAGDRLDDWRLRPTAPDWAAGWRDLWHPGEAGAAERLEHFLEAGLDGYATLRDRPDLSHVSRLSPHLHFGEVSPRQVVARTRFAAGRTPGLERDADKFLAEIGWREFSHHLLYHFPRLPERNWKSTFDAYPWRDSSGDLAVWQRGQTGYPMVDAGMRELWATGYMHNRVRMLAASFLVKHLRLDWRLGEAWFRDTLVDADLANNAAGWQWVAGSGADAAPYFRIFSPVGQGRRFDPGGAYVRRWCPELARLPDDHVHAPFDAPAVVLKAAGVELGRTYPHPIVDHAAARAEALAGYEAVRRAGEAGAEGG</sequence>
<feature type="site" description="Electron transfer via tryptophanyl radical" evidence="9">
    <location>
        <position position="302"/>
    </location>
</feature>
<comment type="catalytic activity">
    <reaction evidence="7">
        <text>cyclobutadipyrimidine (in DNA) = 2 pyrimidine residues (in DNA).</text>
        <dbReference type="EC" id="4.1.99.3"/>
    </reaction>
</comment>
<dbReference type="HOGENOM" id="CLU_010348_2_2_5"/>
<dbReference type="GO" id="GO:0071949">
    <property type="term" value="F:FAD binding"/>
    <property type="evidence" value="ECO:0007669"/>
    <property type="project" value="TreeGrafter"/>
</dbReference>
<keyword evidence="12" id="KW-0456">Lyase</keyword>
<dbReference type="eggNOG" id="COG0415">
    <property type="taxonomic scope" value="Bacteria"/>
</dbReference>
<feature type="binding site" evidence="8">
    <location>
        <position position="268"/>
    </location>
    <ligand>
        <name>FAD</name>
        <dbReference type="ChEBI" id="CHEBI:57692"/>
    </ligand>
</feature>
<dbReference type="PRINTS" id="PR00147">
    <property type="entry name" value="DNAPHOTLYASE"/>
</dbReference>
<dbReference type="EC" id="4.1.99.3" evidence="2"/>
<evidence type="ECO:0000256" key="4">
    <source>
        <dbReference type="ARBA" id="ARBA00022630"/>
    </source>
</evidence>
<evidence type="ECO:0000256" key="2">
    <source>
        <dbReference type="ARBA" id="ARBA00013149"/>
    </source>
</evidence>
<evidence type="ECO:0000313" key="13">
    <source>
        <dbReference type="Proteomes" id="UP000008130"/>
    </source>
</evidence>
<feature type="binding site" evidence="8">
    <location>
        <begin position="368"/>
        <end position="370"/>
    </location>
    <ligand>
        <name>FAD</name>
        <dbReference type="ChEBI" id="CHEBI:57692"/>
    </ligand>
</feature>
<dbReference type="InterPro" id="IPR036134">
    <property type="entry name" value="Crypto/Photolyase_FAD-like_sf"/>
</dbReference>
<keyword evidence="4 8" id="KW-0285">Flavoprotein</keyword>
<comment type="similarity">
    <text evidence="10">Belongs to the DNA photolyase family.</text>
</comment>
<evidence type="ECO:0000256" key="6">
    <source>
        <dbReference type="ARBA" id="ARBA00022991"/>
    </source>
</evidence>
<comment type="cofactor">
    <cofactor evidence="8">
        <name>FAD</name>
        <dbReference type="ChEBI" id="CHEBI:57692"/>
    </cofactor>
    <text evidence="8">Binds 1 FAD per subunit.</text>
</comment>
<dbReference type="Pfam" id="PF03441">
    <property type="entry name" value="FAD_binding_7"/>
    <property type="match status" value="1"/>
</dbReference>
<evidence type="ECO:0000256" key="10">
    <source>
        <dbReference type="RuleBase" id="RU004182"/>
    </source>
</evidence>
<organism evidence="12 13">
    <name type="scientific">Polymorphum gilvum (strain LMG 25793 / CGMCC 1.9160 / SL003B-26A1)</name>
    <dbReference type="NCBI Taxonomy" id="991905"/>
    <lineage>
        <taxon>Bacteria</taxon>
        <taxon>Pseudomonadati</taxon>
        <taxon>Pseudomonadota</taxon>
        <taxon>Alphaproteobacteria</taxon>
        <taxon>Rhodobacterales</taxon>
        <taxon>Paracoccaceae</taxon>
        <taxon>Polymorphum</taxon>
    </lineage>
</organism>
<evidence type="ECO:0000313" key="12">
    <source>
        <dbReference type="EMBL" id="ADZ71232.1"/>
    </source>
</evidence>
<evidence type="ECO:0000256" key="9">
    <source>
        <dbReference type="PIRSR" id="PIRSR602081-2"/>
    </source>
</evidence>
<keyword evidence="6 10" id="KW-0157">Chromophore</keyword>
<dbReference type="GO" id="GO:0000719">
    <property type="term" value="P:photoreactive repair"/>
    <property type="evidence" value="ECO:0007669"/>
    <property type="project" value="UniProtKB-ARBA"/>
</dbReference>
<dbReference type="GO" id="GO:0003677">
    <property type="term" value="F:DNA binding"/>
    <property type="evidence" value="ECO:0007669"/>
    <property type="project" value="TreeGrafter"/>
</dbReference>
<evidence type="ECO:0000256" key="7">
    <source>
        <dbReference type="ARBA" id="ARBA00033999"/>
    </source>
</evidence>
<keyword evidence="5 8" id="KW-0274">FAD</keyword>
<reference evidence="12 13" key="1">
    <citation type="journal article" date="2011" name="J. Bacteriol.">
        <title>Complete genome sequence of Polymorphum gilvum SL003B-26A1T, a crude oil-degrading bacterium from oil-polluted saline soil.</title>
        <authorList>
            <person name="Li S.G."/>
            <person name="Tang Y.Q."/>
            <person name="Nie Y."/>
            <person name="Cai M."/>
            <person name="Wu X.L."/>
        </authorList>
    </citation>
    <scope>NUCLEOTIDE SEQUENCE [LARGE SCALE GENOMIC DNA]</scope>
    <source>
        <strain evidence="13">LMG 25793 / CGMCC 1.9160 / SL003B-26A1</strain>
    </source>
</reference>
<dbReference type="Gene3D" id="3.40.50.620">
    <property type="entry name" value="HUPs"/>
    <property type="match status" value="1"/>
</dbReference>
<dbReference type="SUPFAM" id="SSF52425">
    <property type="entry name" value="Cryptochrome/photolyase, N-terminal domain"/>
    <property type="match status" value="1"/>
</dbReference>
<evidence type="ECO:0000256" key="5">
    <source>
        <dbReference type="ARBA" id="ARBA00022827"/>
    </source>
</evidence>
<dbReference type="PROSITE" id="PS00394">
    <property type="entry name" value="DNA_PHOTOLYASES_1_1"/>
    <property type="match status" value="1"/>
</dbReference>
<dbReference type="PANTHER" id="PTHR11455">
    <property type="entry name" value="CRYPTOCHROME"/>
    <property type="match status" value="1"/>
</dbReference>
<dbReference type="Pfam" id="PF00875">
    <property type="entry name" value="DNA_photolyase"/>
    <property type="match status" value="1"/>
</dbReference>
<evidence type="ECO:0000259" key="11">
    <source>
        <dbReference type="PROSITE" id="PS51645"/>
    </source>
</evidence>
<dbReference type="PATRIC" id="fig|991905.3.peg.2882"/>
<feature type="binding site" evidence="8">
    <location>
        <position position="218"/>
    </location>
    <ligand>
        <name>FAD</name>
        <dbReference type="ChEBI" id="CHEBI:57692"/>
    </ligand>
</feature>
<dbReference type="FunFam" id="1.10.579.10:FF:000003">
    <property type="entry name" value="Deoxyribodipyrimidine photo-lyase"/>
    <property type="match status" value="1"/>
</dbReference>
<dbReference type="STRING" id="991905.SL003B_2809"/>
<proteinExistence type="inferred from homology"/>
<evidence type="ECO:0000256" key="8">
    <source>
        <dbReference type="PIRSR" id="PIRSR602081-1"/>
    </source>
</evidence>
<dbReference type="PANTHER" id="PTHR11455:SF9">
    <property type="entry name" value="CRYPTOCHROME CIRCADIAN CLOCK 5 ISOFORM X1"/>
    <property type="match status" value="1"/>
</dbReference>
<comment type="cofactor">
    <cofactor evidence="1">
        <name>(6R)-5,10-methylene-5,6,7,8-tetrahydrofolate</name>
        <dbReference type="ChEBI" id="CHEBI:15636"/>
    </cofactor>
</comment>
<dbReference type="InterPro" id="IPR018394">
    <property type="entry name" value="DNA_photolyase_1_CS_C"/>
</dbReference>
<dbReference type="AlphaFoldDB" id="F2J5X8"/>
<dbReference type="InterPro" id="IPR002081">
    <property type="entry name" value="Cryptochrome/DNA_photolyase_1"/>
</dbReference>
<dbReference type="InterPro" id="IPR014729">
    <property type="entry name" value="Rossmann-like_a/b/a_fold"/>
</dbReference>
<dbReference type="InterPro" id="IPR006050">
    <property type="entry name" value="DNA_photolyase_N"/>
</dbReference>
<dbReference type="Gene3D" id="1.25.40.80">
    <property type="match status" value="1"/>
</dbReference>
<evidence type="ECO:0000256" key="1">
    <source>
        <dbReference type="ARBA" id="ARBA00001932"/>
    </source>
</evidence>
<dbReference type="OrthoDB" id="9772484at2"/>
<name>F2J5X8_POLGS</name>
<keyword evidence="13" id="KW-1185">Reference proteome</keyword>
<dbReference type="EMBL" id="CP002568">
    <property type="protein sequence ID" value="ADZ71232.1"/>
    <property type="molecule type" value="Genomic_DNA"/>
</dbReference>